<accession>A0A2V1J0M9</accession>
<dbReference type="InterPro" id="IPR012334">
    <property type="entry name" value="Pectin_lyas_fold"/>
</dbReference>
<sequence>MKEIKNEEFGGERPLFASHGLRLDNVTVHAGESALKECSDIEAVNCRFEGKYPFWHVDRFRISHCTFTPGARAALWYSTALVMNDTLVEAPKMFREMDGVSLSKVRIPDAQETLWHCRNIICRDCEVENADYLFMHCTGIRIDGWRQKGNYSFQYCRDVEIRNARIESKDAFWNTENVTVCDSELHGEYLGWHSRNLRLVRCHISGTQPLCYADNLVLEHCTFDADCDLAFEESSLKAVVDSHITSVKNPTSGSIQAPSIGEVIIDGNVKAPADCKIILNDPS</sequence>
<dbReference type="SUPFAM" id="SSF51126">
    <property type="entry name" value="Pectin lyase-like"/>
    <property type="match status" value="1"/>
</dbReference>
<gene>
    <name evidence="1" type="ORF">C5O25_03745</name>
</gene>
<dbReference type="RefSeq" id="WP_107035395.1">
    <property type="nucleotide sequence ID" value="NZ_CAOLHR010000030.1"/>
</dbReference>
<dbReference type="InterPro" id="IPR011050">
    <property type="entry name" value="Pectin_lyase_fold/virulence"/>
</dbReference>
<name>A0A2V1J0M9_9BACT</name>
<protein>
    <submittedName>
        <fullName evidence="1">DUF3737 domain-containing protein</fullName>
    </submittedName>
</protein>
<keyword evidence="2" id="KW-1185">Reference proteome</keyword>
<evidence type="ECO:0000313" key="1">
    <source>
        <dbReference type="EMBL" id="PWB08649.1"/>
    </source>
</evidence>
<dbReference type="EMBL" id="PUBV01000005">
    <property type="protein sequence ID" value="PWB08649.1"/>
    <property type="molecule type" value="Genomic_DNA"/>
</dbReference>
<organism evidence="1 2">
    <name type="scientific">Paramuribaculum intestinale</name>
    <dbReference type="NCBI Taxonomy" id="2094151"/>
    <lineage>
        <taxon>Bacteria</taxon>
        <taxon>Pseudomonadati</taxon>
        <taxon>Bacteroidota</taxon>
        <taxon>Bacteroidia</taxon>
        <taxon>Bacteroidales</taxon>
        <taxon>Muribaculaceae</taxon>
        <taxon>Paramuribaculum</taxon>
    </lineage>
</organism>
<dbReference type="InterPro" id="IPR022208">
    <property type="entry name" value="DUF3737"/>
</dbReference>
<dbReference type="Pfam" id="PF12541">
    <property type="entry name" value="DUF3737"/>
    <property type="match status" value="1"/>
</dbReference>
<reference evidence="2" key="1">
    <citation type="submission" date="2018-02" db="EMBL/GenBank/DDBJ databases">
        <authorList>
            <person name="Clavel T."/>
            <person name="Strowig T."/>
        </authorList>
    </citation>
    <scope>NUCLEOTIDE SEQUENCE [LARGE SCALE GENOMIC DNA]</scope>
    <source>
        <strain evidence="2">DSM 100764</strain>
    </source>
</reference>
<evidence type="ECO:0000313" key="2">
    <source>
        <dbReference type="Proteomes" id="UP000244925"/>
    </source>
</evidence>
<dbReference type="Proteomes" id="UP000244925">
    <property type="component" value="Unassembled WGS sequence"/>
</dbReference>
<dbReference type="AlphaFoldDB" id="A0A2V1J0M9"/>
<dbReference type="Gene3D" id="2.160.20.10">
    <property type="entry name" value="Single-stranded right-handed beta-helix, Pectin lyase-like"/>
    <property type="match status" value="1"/>
</dbReference>
<comment type="caution">
    <text evidence="1">The sequence shown here is derived from an EMBL/GenBank/DDBJ whole genome shotgun (WGS) entry which is preliminary data.</text>
</comment>
<dbReference type="GeneID" id="93425552"/>
<proteinExistence type="predicted"/>